<dbReference type="KEGG" id="baqk:QN215_09695"/>
<organism evidence="3">
    <name type="scientific">Bifidobacterium aquikefiricola</name>
    <dbReference type="NCBI Taxonomy" id="3059038"/>
    <lineage>
        <taxon>Bacteria</taxon>
        <taxon>Bacillati</taxon>
        <taxon>Actinomycetota</taxon>
        <taxon>Actinomycetes</taxon>
        <taxon>Bifidobacteriales</taxon>
        <taxon>Bifidobacteriaceae</taxon>
        <taxon>Bifidobacterium</taxon>
    </lineage>
</organism>
<dbReference type="EMBL" id="CP129674">
    <property type="protein sequence ID" value="XDS44511.1"/>
    <property type="molecule type" value="Genomic_DNA"/>
</dbReference>
<feature type="region of interest" description="Disordered" evidence="1">
    <location>
        <begin position="271"/>
        <end position="294"/>
    </location>
</feature>
<dbReference type="Pfam" id="PF13338">
    <property type="entry name" value="AbiEi_4"/>
    <property type="match status" value="1"/>
</dbReference>
<gene>
    <name evidence="3" type="ORF">QN215_09695</name>
</gene>
<evidence type="ECO:0000256" key="1">
    <source>
        <dbReference type="SAM" id="MobiDB-lite"/>
    </source>
</evidence>
<proteinExistence type="predicted"/>
<sequence>MNKVAKLATLTSGQWGMVTTSQAEMLGVTRLDLSRMERSGIFERLAHGIYKDAGVPTDAFEGVHAAWLSIDPKRTAEARLRDVPDEAIVCLESAAWMLGVGDFVPEPYRFSTPRRRQTQRADLKLRTRRYPSESVRIVNGLPVTIFEQTVADLVEIGTDLSLIQNMLLKEFVHRSGDLDRDKLARRLAPLAKRQGFAPEDGKSMVAQLMGPVDDRISETLRNAAQVLSDRFESLTNFTYDSFSNSNAEAIANALMKIHEFAQLFVERMQSDKENPGISGTFPADTSDDADPKES</sequence>
<accession>A0AB39U618</accession>
<reference evidence="3" key="1">
    <citation type="submission" date="2023-07" db="EMBL/GenBank/DDBJ databases">
        <title>Bifidobacterium aquikefiriaerophilum sp. nov. and Bifidobacterium eccum sp. nov., isolated from water kefir.</title>
        <authorList>
            <person name="Breselge S."/>
            <person name="Bellassi P."/>
            <person name="Barcenilla C."/>
            <person name="Alvarez-Ordonez A."/>
            <person name="Morelli L."/>
            <person name="Cotter P.D."/>
        </authorList>
    </citation>
    <scope>NUCLEOTIDE SEQUENCE</scope>
    <source>
        <strain evidence="3">WK041_4_12</strain>
    </source>
</reference>
<protein>
    <submittedName>
        <fullName evidence="3">Type IV toxin-antitoxin system AbiEi family antitoxin domain-containing protein</fullName>
    </submittedName>
</protein>
<dbReference type="AlphaFoldDB" id="A0AB39U618"/>
<dbReference type="InterPro" id="IPR025159">
    <property type="entry name" value="AbiEi_N"/>
</dbReference>
<feature type="domain" description="AbiEi antitoxin N-terminal" evidence="2">
    <location>
        <begin position="7"/>
        <end position="50"/>
    </location>
</feature>
<dbReference type="RefSeq" id="WP_369344087.1">
    <property type="nucleotide sequence ID" value="NZ_CP129674.1"/>
</dbReference>
<evidence type="ECO:0000259" key="2">
    <source>
        <dbReference type="Pfam" id="PF13338"/>
    </source>
</evidence>
<name>A0AB39U618_9BIFI</name>
<evidence type="ECO:0000313" key="3">
    <source>
        <dbReference type="EMBL" id="XDS44511.1"/>
    </source>
</evidence>